<evidence type="ECO:0000313" key="2">
    <source>
        <dbReference type="Proteomes" id="UP000008963"/>
    </source>
</evidence>
<dbReference type="RefSeq" id="WP_014243454.1">
    <property type="nucleotide sequence ID" value="NC_016620.1"/>
</dbReference>
<accession>E1X5V2</accession>
<organism evidence="1 2">
    <name type="scientific">Halobacteriovorax marinus (strain ATCC BAA-682 / DSM 15412 / SJ)</name>
    <name type="common">Bacteriovorax marinus</name>
    <dbReference type="NCBI Taxonomy" id="862908"/>
    <lineage>
        <taxon>Bacteria</taxon>
        <taxon>Pseudomonadati</taxon>
        <taxon>Bdellovibrionota</taxon>
        <taxon>Bacteriovoracia</taxon>
        <taxon>Bacteriovoracales</taxon>
        <taxon>Halobacteriovoraceae</taxon>
        <taxon>Halobacteriovorax</taxon>
    </lineage>
</organism>
<dbReference type="Proteomes" id="UP000008963">
    <property type="component" value="Chromosome"/>
</dbReference>
<protein>
    <recommendedName>
        <fullName evidence="3">HNH endonuclease</fullName>
    </recommendedName>
</protein>
<evidence type="ECO:0008006" key="3">
    <source>
        <dbReference type="Google" id="ProtNLM"/>
    </source>
</evidence>
<keyword evidence="2" id="KW-1185">Reference proteome</keyword>
<evidence type="ECO:0000313" key="1">
    <source>
        <dbReference type="EMBL" id="CBW25669.1"/>
    </source>
</evidence>
<dbReference type="EMBL" id="FQ312005">
    <property type="protein sequence ID" value="CBW25669.1"/>
    <property type="molecule type" value="Genomic_DNA"/>
</dbReference>
<gene>
    <name evidence="1" type="ordered locus">BMS_0765</name>
</gene>
<dbReference type="PATRIC" id="fig|862908.3.peg.735"/>
<dbReference type="HOGENOM" id="CLU_1000939_0_0_7"/>
<dbReference type="OrthoDB" id="7061232at2"/>
<dbReference type="KEGG" id="bmx:BMS_0765"/>
<dbReference type="AlphaFoldDB" id="E1X5V2"/>
<dbReference type="STRING" id="862908.BMS_0765"/>
<name>E1X5V2_HALMS</name>
<reference evidence="2" key="1">
    <citation type="journal article" date="2013" name="ISME J.">
        <title>A small predatory core genome in the divergent marine Bacteriovorax marinus SJ and the terrestrial Bdellovibrio bacteriovorus.</title>
        <authorList>
            <person name="Crossman L.C."/>
            <person name="Chen H."/>
            <person name="Cerdeno-Tarraga A.M."/>
            <person name="Brooks K."/>
            <person name="Quail M.A."/>
            <person name="Pineiro S.A."/>
            <person name="Hobley L."/>
            <person name="Sockett R.E."/>
            <person name="Bentley S.D."/>
            <person name="Parkhill J."/>
            <person name="Williams H.N."/>
            <person name="Stine O.C."/>
        </authorList>
    </citation>
    <scope>NUCLEOTIDE SEQUENCE [LARGE SCALE GENOMIC DNA]</scope>
    <source>
        <strain evidence="2">ATCC BAA-682 / DSM 15412 / SJ</strain>
    </source>
</reference>
<sequence>MAIWCPYTNQELSEDQTSPEHIIPLSLGGCDEFTIPVDKVFNSKVGSKIDGKYSNDFLVMQRRNEYDARGHSKKRPVPTVKKGKLEDGSPVQVNLDKAKRHIEVFDPKTKTIKPAIGGETIGMSLKMDIDIHLQLASKIALSAGYFVYGDWFRNKVKHEDLRTIMRGPSNCSEEELKAVETRVYDFLRGGEPENQKQAYELQRAMCRVLKGSLVAFTPGPRNIGITVGILGEFVGMLNIPANMNGYPQYDKAHDLGHIVIITNGKMKRGNQRSYFRQVLEFLEKAGKDNVPT</sequence>
<proteinExistence type="predicted"/>